<gene>
    <name evidence="1" type="ORF">LCGC14_1729890</name>
</gene>
<evidence type="ECO:0000313" key="1">
    <source>
        <dbReference type="EMBL" id="KKM07841.1"/>
    </source>
</evidence>
<proteinExistence type="predicted"/>
<comment type="caution">
    <text evidence="1">The sequence shown here is derived from an EMBL/GenBank/DDBJ whole genome shotgun (WGS) entry which is preliminary data.</text>
</comment>
<reference evidence="1" key="1">
    <citation type="journal article" date="2015" name="Nature">
        <title>Complex archaea that bridge the gap between prokaryotes and eukaryotes.</title>
        <authorList>
            <person name="Spang A."/>
            <person name="Saw J.H."/>
            <person name="Jorgensen S.L."/>
            <person name="Zaremba-Niedzwiedzka K."/>
            <person name="Martijn J."/>
            <person name="Lind A.E."/>
            <person name="van Eijk R."/>
            <person name="Schleper C."/>
            <person name="Guy L."/>
            <person name="Ettema T.J."/>
        </authorList>
    </citation>
    <scope>NUCLEOTIDE SEQUENCE</scope>
</reference>
<protein>
    <submittedName>
        <fullName evidence="1">Uncharacterized protein</fullName>
    </submittedName>
</protein>
<accession>A0A0F9JQI1</accession>
<dbReference type="AlphaFoldDB" id="A0A0F9JQI1"/>
<name>A0A0F9JQI1_9ZZZZ</name>
<sequence length="160" mass="17948">MAVVTTGNWSFEQPPFRDGDVIEGGNCSQLVPDTEICAGVTDLTINGGNFVNCKPQSTWTINGGNWAQIQRCSHVHPEWIAKGLPADKEDCIHRDGDTKQWVEIDEKEYREHYASVSATKPQVRVAKEEDGQGVTLQRFEKEVFVYADKYLGHNKPRRAG</sequence>
<organism evidence="1">
    <name type="scientific">marine sediment metagenome</name>
    <dbReference type="NCBI Taxonomy" id="412755"/>
    <lineage>
        <taxon>unclassified sequences</taxon>
        <taxon>metagenomes</taxon>
        <taxon>ecological metagenomes</taxon>
    </lineage>
</organism>
<dbReference type="EMBL" id="LAZR01015686">
    <property type="protein sequence ID" value="KKM07841.1"/>
    <property type="molecule type" value="Genomic_DNA"/>
</dbReference>